<evidence type="ECO:0000256" key="6">
    <source>
        <dbReference type="ARBA" id="ARBA00022824"/>
    </source>
</evidence>
<accession>V3Z6X6</accession>
<evidence type="ECO:0000256" key="7">
    <source>
        <dbReference type="ARBA" id="ARBA00022832"/>
    </source>
</evidence>
<evidence type="ECO:0000256" key="15">
    <source>
        <dbReference type="PIRSR" id="PIRSR005149-1"/>
    </source>
</evidence>
<keyword evidence="8 15" id="KW-0862">Zinc</keyword>
<dbReference type="RefSeq" id="XP_009062811.1">
    <property type="nucleotide sequence ID" value="XM_009064563.1"/>
</dbReference>
<feature type="transmembrane region" description="Helical" evidence="17">
    <location>
        <begin position="145"/>
        <end position="167"/>
    </location>
</feature>
<dbReference type="SUPFAM" id="SSF55856">
    <property type="entry name" value="Cytochrome b5-like heme/steroid binding domain"/>
    <property type="match status" value="1"/>
</dbReference>
<dbReference type="GO" id="GO:0080132">
    <property type="term" value="F:fatty acid 2-hydroxylase activity"/>
    <property type="evidence" value="ECO:0007669"/>
    <property type="project" value="InterPro"/>
</dbReference>
<protein>
    <recommendedName>
        <fullName evidence="14">Fatty acid 2-hydroxylase</fullName>
        <ecNumber evidence="14">1.-.-.-</ecNumber>
    </recommendedName>
</protein>
<dbReference type="GO" id="GO:0005789">
    <property type="term" value="C:endoplasmic reticulum membrane"/>
    <property type="evidence" value="ECO:0007669"/>
    <property type="project" value="UniProtKB-SubCell"/>
</dbReference>
<dbReference type="CTD" id="20245106"/>
<dbReference type="AlphaFoldDB" id="V3Z6X6"/>
<evidence type="ECO:0000256" key="1">
    <source>
        <dbReference type="ARBA" id="ARBA00004477"/>
    </source>
</evidence>
<comment type="subcellular location">
    <subcellularLocation>
        <location evidence="1">Endoplasmic reticulum membrane</location>
        <topology evidence="1">Multi-pass membrane protein</topology>
    </subcellularLocation>
</comment>
<dbReference type="GeneID" id="20245106"/>
<keyword evidence="9 17" id="KW-1133">Transmembrane helix</keyword>
<feature type="transmembrane region" description="Helical" evidence="17">
    <location>
        <begin position="262"/>
        <end position="288"/>
    </location>
</feature>
<feature type="binding site" evidence="15">
    <location>
        <position position="315"/>
    </location>
    <ligand>
        <name>Zn(2+)</name>
        <dbReference type="ChEBI" id="CHEBI:29105"/>
        <label>1</label>
    </ligand>
</feature>
<feature type="binding site" description="axial binding residue" evidence="16">
    <location>
        <position position="64"/>
    </location>
    <ligand>
        <name>heme</name>
        <dbReference type="ChEBI" id="CHEBI:30413"/>
    </ligand>
    <ligandPart>
        <name>Fe</name>
        <dbReference type="ChEBI" id="CHEBI:18248"/>
    </ligandPart>
</feature>
<dbReference type="InterPro" id="IPR006694">
    <property type="entry name" value="Fatty_acid_hydroxylase"/>
</dbReference>
<dbReference type="EMBL" id="KB203049">
    <property type="protein sequence ID" value="ESO86578.1"/>
    <property type="molecule type" value="Genomic_DNA"/>
</dbReference>
<dbReference type="HOGENOM" id="CLU_034756_2_0_1"/>
<evidence type="ECO:0000256" key="11">
    <source>
        <dbReference type="ARBA" id="ARBA00023098"/>
    </source>
</evidence>
<dbReference type="OrthoDB" id="2204368at2759"/>
<dbReference type="InterPro" id="IPR036400">
    <property type="entry name" value="Cyt_B5-like_heme/steroid_sf"/>
</dbReference>
<feature type="binding site" evidence="15">
    <location>
        <position position="316"/>
    </location>
    <ligand>
        <name>Zn(2+)</name>
        <dbReference type="ChEBI" id="CHEBI:29105"/>
        <label>1</label>
    </ligand>
</feature>
<dbReference type="EC" id="1.-.-.-" evidence="14"/>
<name>V3Z6X6_LOTGI</name>
<comment type="cofactor">
    <cofactor evidence="16">
        <name>Fe cation</name>
        <dbReference type="ChEBI" id="CHEBI:24875"/>
    </cofactor>
</comment>
<evidence type="ECO:0000256" key="10">
    <source>
        <dbReference type="ARBA" id="ARBA00023002"/>
    </source>
</evidence>
<organism evidence="19 20">
    <name type="scientific">Lottia gigantea</name>
    <name type="common">Giant owl limpet</name>
    <dbReference type="NCBI Taxonomy" id="225164"/>
    <lineage>
        <taxon>Eukaryota</taxon>
        <taxon>Metazoa</taxon>
        <taxon>Spiralia</taxon>
        <taxon>Lophotrochozoa</taxon>
        <taxon>Mollusca</taxon>
        <taxon>Gastropoda</taxon>
        <taxon>Patellogastropoda</taxon>
        <taxon>Lottioidea</taxon>
        <taxon>Lottiidae</taxon>
        <taxon>Lottia</taxon>
    </lineage>
</organism>
<evidence type="ECO:0000259" key="18">
    <source>
        <dbReference type="PROSITE" id="PS50255"/>
    </source>
</evidence>
<feature type="binding site" evidence="15">
    <location>
        <position position="296"/>
    </location>
    <ligand>
        <name>Zn(2+)</name>
        <dbReference type="ChEBI" id="CHEBI:29105"/>
        <label>1</label>
    </ligand>
</feature>
<evidence type="ECO:0000313" key="19">
    <source>
        <dbReference type="EMBL" id="ESO86578.1"/>
    </source>
</evidence>
<dbReference type="Pfam" id="PF00173">
    <property type="entry name" value="Cyt-b5"/>
    <property type="match status" value="1"/>
</dbReference>
<gene>
    <name evidence="19" type="ORF">LOTGIDRAFT_195020</name>
</gene>
<keyword evidence="13 14" id="KW-0275">Fatty acid biosynthesis</keyword>
<keyword evidence="5 14" id="KW-0479">Metal-binding</keyword>
<feature type="transmembrane region" description="Helical" evidence="17">
    <location>
        <begin position="187"/>
        <end position="210"/>
    </location>
</feature>
<proteinExistence type="inferred from homology"/>
<dbReference type="PANTHER" id="PTHR12863:SF1">
    <property type="entry name" value="FATTY ACID 2-HYDROXYLASE"/>
    <property type="match status" value="1"/>
</dbReference>
<reference evidence="19 20" key="1">
    <citation type="journal article" date="2013" name="Nature">
        <title>Insights into bilaterian evolution from three spiralian genomes.</title>
        <authorList>
            <person name="Simakov O."/>
            <person name="Marletaz F."/>
            <person name="Cho S.J."/>
            <person name="Edsinger-Gonzales E."/>
            <person name="Havlak P."/>
            <person name="Hellsten U."/>
            <person name="Kuo D.H."/>
            <person name="Larsson T."/>
            <person name="Lv J."/>
            <person name="Arendt D."/>
            <person name="Savage R."/>
            <person name="Osoegawa K."/>
            <person name="de Jong P."/>
            <person name="Grimwood J."/>
            <person name="Chapman J.A."/>
            <person name="Shapiro H."/>
            <person name="Aerts A."/>
            <person name="Otillar R.P."/>
            <person name="Terry A.Y."/>
            <person name="Boore J.L."/>
            <person name="Grigoriev I.V."/>
            <person name="Lindberg D.R."/>
            <person name="Seaver E.C."/>
            <person name="Weisblat D.A."/>
            <person name="Putnam N.H."/>
            <person name="Rokhsar D.S."/>
        </authorList>
    </citation>
    <scope>NUCLEOTIDE SEQUENCE [LARGE SCALE GENOMIC DNA]</scope>
</reference>
<dbReference type="OMA" id="WTIIEYV"/>
<feature type="binding site" evidence="15">
    <location>
        <position position="216"/>
    </location>
    <ligand>
        <name>Zn(2+)</name>
        <dbReference type="ChEBI" id="CHEBI:29105"/>
        <label>1</label>
    </ligand>
</feature>
<feature type="binding site" evidence="15">
    <location>
        <position position="312"/>
    </location>
    <ligand>
        <name>Zn(2+)</name>
        <dbReference type="ChEBI" id="CHEBI:29105"/>
        <label>1</label>
    </ligand>
</feature>
<evidence type="ECO:0000256" key="17">
    <source>
        <dbReference type="SAM" id="Phobius"/>
    </source>
</evidence>
<feature type="binding site" description="axial binding residue" evidence="16">
    <location>
        <position position="34"/>
    </location>
    <ligand>
        <name>heme</name>
        <dbReference type="ChEBI" id="CHEBI:30413"/>
    </ligand>
    <ligandPart>
        <name>Fe</name>
        <dbReference type="ChEBI" id="CHEBI:18248"/>
    </ligandPart>
</feature>
<dbReference type="KEGG" id="lgi:LOTGIDRAFT_195020"/>
<feature type="binding site" evidence="15">
    <location>
        <position position="211"/>
    </location>
    <ligand>
        <name>Zn(2+)</name>
        <dbReference type="ChEBI" id="CHEBI:29105"/>
        <label>1</label>
    </ligand>
</feature>
<feature type="binding site" evidence="15">
    <location>
        <position position="234"/>
    </location>
    <ligand>
        <name>Zn(2+)</name>
        <dbReference type="ChEBI" id="CHEBI:29105"/>
        <label>1</label>
    </ligand>
</feature>
<feature type="domain" description="Cytochrome b5 heme-binding" evidence="18">
    <location>
        <begin position="1"/>
        <end position="81"/>
    </location>
</feature>
<dbReference type="Proteomes" id="UP000030746">
    <property type="component" value="Unassembled WGS sequence"/>
</dbReference>
<evidence type="ECO:0000256" key="3">
    <source>
        <dbReference type="ARBA" id="ARBA00022516"/>
    </source>
</evidence>
<dbReference type="GO" id="GO:0005506">
    <property type="term" value="F:iron ion binding"/>
    <property type="evidence" value="ECO:0007669"/>
    <property type="project" value="UniProtKB-UniRule"/>
</dbReference>
<keyword evidence="7 14" id="KW-0276">Fatty acid metabolism</keyword>
<evidence type="ECO:0000256" key="2">
    <source>
        <dbReference type="ARBA" id="ARBA00005747"/>
    </source>
</evidence>
<dbReference type="InterPro" id="IPR014430">
    <property type="entry name" value="Scs7"/>
</dbReference>
<dbReference type="SMART" id="SM01117">
    <property type="entry name" value="Cyt-b5"/>
    <property type="match status" value="1"/>
</dbReference>
<keyword evidence="14 16" id="KW-0408">Iron</keyword>
<evidence type="ECO:0000256" key="9">
    <source>
        <dbReference type="ARBA" id="ARBA00022989"/>
    </source>
</evidence>
<keyword evidence="4 17" id="KW-0812">Transmembrane</keyword>
<evidence type="ECO:0000313" key="20">
    <source>
        <dbReference type="Proteomes" id="UP000030746"/>
    </source>
</evidence>
<comment type="similarity">
    <text evidence="2 14">Belongs to the sterol desaturase family. SCS7 subfamily.</text>
</comment>
<keyword evidence="16" id="KW-0349">Heme</keyword>
<feature type="binding site" evidence="15">
    <location>
        <position position="237"/>
    </location>
    <ligand>
        <name>Zn(2+)</name>
        <dbReference type="ChEBI" id="CHEBI:29105"/>
        <label>1</label>
    </ligand>
</feature>
<keyword evidence="20" id="KW-1185">Reference proteome</keyword>
<keyword evidence="6 14" id="KW-0256">Endoplasmic reticulum</keyword>
<keyword evidence="11 14" id="KW-0443">Lipid metabolism</keyword>
<evidence type="ECO:0000256" key="16">
    <source>
        <dbReference type="PIRSR" id="PIRSR005149-50"/>
    </source>
</evidence>
<dbReference type="PANTHER" id="PTHR12863">
    <property type="entry name" value="FATTY ACID HYDROXYLASE"/>
    <property type="match status" value="1"/>
</dbReference>
<evidence type="ECO:0000256" key="4">
    <source>
        <dbReference type="ARBA" id="ARBA00022692"/>
    </source>
</evidence>
<evidence type="ECO:0000256" key="8">
    <source>
        <dbReference type="ARBA" id="ARBA00022833"/>
    </source>
</evidence>
<evidence type="ECO:0000256" key="5">
    <source>
        <dbReference type="ARBA" id="ARBA00022723"/>
    </source>
</evidence>
<evidence type="ECO:0000256" key="13">
    <source>
        <dbReference type="ARBA" id="ARBA00023160"/>
    </source>
</evidence>
<keyword evidence="3 14" id="KW-0444">Lipid biosynthesis</keyword>
<dbReference type="PROSITE" id="PS50255">
    <property type="entry name" value="CYTOCHROME_B5_2"/>
    <property type="match status" value="1"/>
</dbReference>
<comment type="function">
    <text evidence="14">Catalyzes stereospecific hydroxylation of free fatty acids at the C-2 position to produce (R)-2-hydroxy fatty acids, which are building blocks of sphingolipids and glycosphingolipids common in neural tissue and epidermis. Plays an essential role in the synthesis of galactosphingolipids of the myelin sheath. Responsible for the synthesis of sphingolipids and glycosphingolipids involved in the formation of epidermal lamellar bodies critical for skin permeability barrier. Participates in the synthesis of glycosphingolipids and a fraction of type II wax diesters in sebaceous gland, specifically regulating hair follicle homeostasis. Involved in the synthesis of sphingolipids of plasma membrane rafts, controlling lipid raft mobility and trafficking of raft-associated proteins.</text>
</comment>
<dbReference type="Pfam" id="PF04116">
    <property type="entry name" value="FA_hydroxylase"/>
    <property type="match status" value="1"/>
</dbReference>
<dbReference type="Gene3D" id="3.10.120.10">
    <property type="entry name" value="Cytochrome b5-like heme/steroid binding domain"/>
    <property type="match status" value="1"/>
</dbReference>
<evidence type="ECO:0000256" key="12">
    <source>
        <dbReference type="ARBA" id="ARBA00023136"/>
    </source>
</evidence>
<feature type="binding site" evidence="15">
    <location>
        <position position="238"/>
    </location>
    <ligand>
        <name>Zn(2+)</name>
        <dbReference type="ChEBI" id="CHEBI:29105"/>
        <label>1</label>
    </ligand>
</feature>
<dbReference type="STRING" id="225164.V3Z6X6"/>
<keyword evidence="10 14" id="KW-0560">Oxidoreductase</keyword>
<dbReference type="GO" id="GO:0006633">
    <property type="term" value="P:fatty acid biosynthetic process"/>
    <property type="evidence" value="ECO:0007669"/>
    <property type="project" value="UniProtKB-KW"/>
</dbReference>
<feature type="binding site" evidence="15">
    <location>
        <position position="292"/>
    </location>
    <ligand>
        <name>Zn(2+)</name>
        <dbReference type="ChEBI" id="CHEBI:29105"/>
        <label>1</label>
    </ligand>
</feature>
<sequence length="342" mass="40003">MPINTLNFRKSSDNKIRVIHNGKLYDITNFSSNHPGGQEILQKHSEQDVTLLMKNETGISGHKHSRAAYDILKKYYVGDATDVNKNGHFHTNLEEKEDLVDWNKPLFHQVGFLGENYHEWVHHPVEKRLRLFSYDLFEFFNSSPWWMVPIYWIPISILLIYFSHSYLTQQPEYIFIVGLFDFKGIEINGSALPIIITMGILLWSLVEYVIHRWVFHVKPPSWSPWLIRLHFLFHGQHHKAPMDKSKLVFPQLPASFLASQILLIYCLLLPTGTALALFAGTIIGYMFYDLTHYYLHHGTPSLTYYKSLKTYHMKHHFNDHSTGFGISSKLWDYPFKTLSSCD</sequence>
<comment type="cofactor">
    <cofactor evidence="14 15">
        <name>Zn(2+)</name>
        <dbReference type="ChEBI" id="CHEBI:29105"/>
    </cofactor>
    <text evidence="14 15">Binds 2 Zn(2+) ions per subunit that likely form a catalytic dimetal center.</text>
</comment>
<dbReference type="PIRSF" id="PIRSF005149">
    <property type="entry name" value="IPC-B_HD"/>
    <property type="match status" value="1"/>
</dbReference>
<evidence type="ECO:0000256" key="14">
    <source>
        <dbReference type="PIRNR" id="PIRNR005149"/>
    </source>
</evidence>
<dbReference type="InterPro" id="IPR001199">
    <property type="entry name" value="Cyt_B5-like_heme/steroid-bd"/>
</dbReference>
<keyword evidence="12 14" id="KW-0472">Membrane</keyword>